<evidence type="ECO:0000256" key="1">
    <source>
        <dbReference type="ARBA" id="ARBA00023015"/>
    </source>
</evidence>
<accession>A0ABT0X9N3</accession>
<keyword evidence="4" id="KW-0472">Membrane</keyword>
<reference evidence="5" key="1">
    <citation type="journal article" date="2023" name="Int. J. Syst. Evol. Microbiol.">
        <title>Streptomyces meridianus sp. nov. isolated from brackish water of the Tagus estuary in Alcochete, Portugal.</title>
        <authorList>
            <person name="Santos J.D.N."/>
            <person name="Klimek D."/>
            <person name="Calusinska M."/>
            <person name="Lobo Da Cunha A."/>
            <person name="Catita J."/>
            <person name="Goncalves H."/>
            <person name="Gonzalez I."/>
            <person name="Reyes F."/>
            <person name="Lage O.M."/>
        </authorList>
    </citation>
    <scope>NUCLEOTIDE SEQUENCE</scope>
    <source>
        <strain evidence="5">MTZ3.1</strain>
    </source>
</reference>
<proteinExistence type="predicted"/>
<feature type="region of interest" description="Disordered" evidence="3">
    <location>
        <begin position="164"/>
        <end position="183"/>
    </location>
</feature>
<keyword evidence="2" id="KW-0804">Transcription</keyword>
<evidence type="ECO:0000256" key="3">
    <source>
        <dbReference type="SAM" id="MobiDB-lite"/>
    </source>
</evidence>
<protein>
    <recommendedName>
        <fullName evidence="7">Zinc-finger domain-containing protein</fullName>
    </recommendedName>
</protein>
<name>A0ABT0X9N3_9ACTN</name>
<evidence type="ECO:0000313" key="5">
    <source>
        <dbReference type="EMBL" id="MCM2578494.1"/>
    </source>
</evidence>
<dbReference type="InterPro" id="IPR041916">
    <property type="entry name" value="Anti_sigma_zinc_sf"/>
</dbReference>
<feature type="transmembrane region" description="Helical" evidence="4">
    <location>
        <begin position="137"/>
        <end position="158"/>
    </location>
</feature>
<evidence type="ECO:0008006" key="7">
    <source>
        <dbReference type="Google" id="ProtNLM"/>
    </source>
</evidence>
<evidence type="ECO:0000313" key="6">
    <source>
        <dbReference type="Proteomes" id="UP001167160"/>
    </source>
</evidence>
<dbReference type="Gene3D" id="1.10.10.1320">
    <property type="entry name" value="Anti-sigma factor, zinc-finger domain"/>
    <property type="match status" value="1"/>
</dbReference>
<evidence type="ECO:0000256" key="4">
    <source>
        <dbReference type="SAM" id="Phobius"/>
    </source>
</evidence>
<keyword evidence="4" id="KW-0812">Transmembrane</keyword>
<feature type="compositionally biased region" description="Low complexity" evidence="3">
    <location>
        <begin position="111"/>
        <end position="120"/>
    </location>
</feature>
<feature type="region of interest" description="Disordered" evidence="3">
    <location>
        <begin position="78"/>
        <end position="133"/>
    </location>
</feature>
<organism evidence="5 6">
    <name type="scientific">Streptomyces meridianus</name>
    <dbReference type="NCBI Taxonomy" id="2938945"/>
    <lineage>
        <taxon>Bacteria</taxon>
        <taxon>Bacillati</taxon>
        <taxon>Actinomycetota</taxon>
        <taxon>Actinomycetes</taxon>
        <taxon>Kitasatosporales</taxon>
        <taxon>Streptomycetaceae</taxon>
        <taxon>Streptomyces</taxon>
    </lineage>
</organism>
<sequence>MSDDRRHPEVEDVSALVEGVLPADRSAAVRDHITSCDLCADVLASLESIRELLGTLPGPSRMPDDVAGRIDAALAAETHLESARPGTVSRETTPTEDAGVSRETTPRPPRQRAGGRPLGRADVPAGPGRPKRRRRRLMAIGTACCAAALAIGGVVHSMSTVEGNASSDTSAAREKPASEDPSAFAAGSLEKRVHALLAEEGSAAPSKAPSGEAPEFDVRSSPTGPLRAEAVAVPPCIQQATRRSETALAAQTGTFRGVESYLVVLPHPTRTDRVDAYVVDASCVREAAPGPGKMLLSRTYSRD</sequence>
<feature type="region of interest" description="Disordered" evidence="3">
    <location>
        <begin position="201"/>
        <end position="223"/>
    </location>
</feature>
<keyword evidence="1" id="KW-0805">Transcription regulation</keyword>
<keyword evidence="6" id="KW-1185">Reference proteome</keyword>
<dbReference type="Proteomes" id="UP001167160">
    <property type="component" value="Unassembled WGS sequence"/>
</dbReference>
<dbReference type="EMBL" id="JAMQGM010000029">
    <property type="protein sequence ID" value="MCM2578494.1"/>
    <property type="molecule type" value="Genomic_DNA"/>
</dbReference>
<keyword evidence="4" id="KW-1133">Transmembrane helix</keyword>
<comment type="caution">
    <text evidence="5">The sequence shown here is derived from an EMBL/GenBank/DDBJ whole genome shotgun (WGS) entry which is preliminary data.</text>
</comment>
<evidence type="ECO:0000256" key="2">
    <source>
        <dbReference type="ARBA" id="ARBA00023163"/>
    </source>
</evidence>
<dbReference type="RefSeq" id="WP_251415148.1">
    <property type="nucleotide sequence ID" value="NZ_JAMQGM010000029.1"/>
</dbReference>
<gene>
    <name evidence="5" type="ORF">M1E25_14195</name>
</gene>